<sequence length="313" mass="35102">MPIMRILGIALVEAAFHRFKPESLDNWKINREAMISWINSFPNDCCLRVQLRAELQETEDRRAPENFTSMVNEEAVEAYPADHLLVLSADGAPSSDILGGSFLSTPDRDPFNVTSHSSMNYDELVLDNFHRNLLSSQEAHSYASPRQEDLPILATNRETNMGPLQSESSAPQHRRSHSLANSLSELFERASLSRESTELLDPLPNDFDPHSVTIETNARTADHSSRIDAPMSFPPSLVTSTPTLRRNRSSCKIGVLTASPPTDAVAPRALVSENEGHVRMENNVTSKQNRDLDNGRKNGIMFWDFWWGSHRPP</sequence>
<organism evidence="2 3">
    <name type="scientific">Riccia fluitans</name>
    <dbReference type="NCBI Taxonomy" id="41844"/>
    <lineage>
        <taxon>Eukaryota</taxon>
        <taxon>Viridiplantae</taxon>
        <taxon>Streptophyta</taxon>
        <taxon>Embryophyta</taxon>
        <taxon>Marchantiophyta</taxon>
        <taxon>Marchantiopsida</taxon>
        <taxon>Marchantiidae</taxon>
        <taxon>Marchantiales</taxon>
        <taxon>Ricciaceae</taxon>
        <taxon>Riccia</taxon>
    </lineage>
</organism>
<protein>
    <submittedName>
        <fullName evidence="2">Uncharacterized protein</fullName>
    </submittedName>
</protein>
<evidence type="ECO:0000256" key="1">
    <source>
        <dbReference type="SAM" id="MobiDB-lite"/>
    </source>
</evidence>
<gene>
    <name evidence="2" type="ORF">R1flu_008881</name>
</gene>
<dbReference type="AlphaFoldDB" id="A0ABD1Z0H1"/>
<dbReference type="Proteomes" id="UP001605036">
    <property type="component" value="Unassembled WGS sequence"/>
</dbReference>
<evidence type="ECO:0000313" key="3">
    <source>
        <dbReference type="Proteomes" id="UP001605036"/>
    </source>
</evidence>
<reference evidence="2 3" key="1">
    <citation type="submission" date="2024-09" db="EMBL/GenBank/DDBJ databases">
        <title>Chromosome-scale assembly of Riccia fluitans.</title>
        <authorList>
            <person name="Paukszto L."/>
            <person name="Sawicki J."/>
            <person name="Karawczyk K."/>
            <person name="Piernik-Szablinska J."/>
            <person name="Szczecinska M."/>
            <person name="Mazdziarz M."/>
        </authorList>
    </citation>
    <scope>NUCLEOTIDE SEQUENCE [LARGE SCALE GENOMIC DNA]</scope>
    <source>
        <strain evidence="2">Rf_01</strain>
        <tissue evidence="2">Aerial parts of the thallus</tissue>
    </source>
</reference>
<comment type="caution">
    <text evidence="2">The sequence shown here is derived from an EMBL/GenBank/DDBJ whole genome shotgun (WGS) entry which is preliminary data.</text>
</comment>
<keyword evidence="3" id="KW-1185">Reference proteome</keyword>
<feature type="region of interest" description="Disordered" evidence="1">
    <location>
        <begin position="219"/>
        <end position="243"/>
    </location>
</feature>
<accession>A0ABD1Z0H1</accession>
<name>A0ABD1Z0H1_9MARC</name>
<proteinExistence type="predicted"/>
<evidence type="ECO:0000313" key="2">
    <source>
        <dbReference type="EMBL" id="KAL2641294.1"/>
    </source>
</evidence>
<dbReference type="EMBL" id="JBHFFA010000002">
    <property type="protein sequence ID" value="KAL2641294.1"/>
    <property type="molecule type" value="Genomic_DNA"/>
</dbReference>